<keyword evidence="1" id="KW-0812">Transmembrane</keyword>
<sequence>MVVISTFTILPLFSVIKAYAFLALYVIPSCFSLVILFSQLPETKGREIHEIVAELRGKQQPKITVLNNEI</sequence>
<accession>A0A914PTH2</accession>
<dbReference type="Gene3D" id="1.20.1250.20">
    <property type="entry name" value="MFS general substrate transporter like domains"/>
    <property type="match status" value="1"/>
</dbReference>
<dbReference type="Proteomes" id="UP000887578">
    <property type="component" value="Unplaced"/>
</dbReference>
<name>A0A914PTH2_9BILA</name>
<dbReference type="AlphaFoldDB" id="A0A914PTH2"/>
<dbReference type="WBParaSite" id="PDA_v2.g2151.t1">
    <property type="protein sequence ID" value="PDA_v2.g2151.t1"/>
    <property type="gene ID" value="PDA_v2.g2151"/>
</dbReference>
<dbReference type="InterPro" id="IPR036259">
    <property type="entry name" value="MFS_trans_sf"/>
</dbReference>
<protein>
    <submittedName>
        <fullName evidence="3">Uncharacterized protein</fullName>
    </submittedName>
</protein>
<feature type="transmembrane region" description="Helical" evidence="1">
    <location>
        <begin position="18"/>
        <end position="37"/>
    </location>
</feature>
<keyword evidence="2" id="KW-1185">Reference proteome</keyword>
<reference evidence="3" key="1">
    <citation type="submission" date="2022-11" db="UniProtKB">
        <authorList>
            <consortium name="WormBaseParasite"/>
        </authorList>
    </citation>
    <scope>IDENTIFICATION</scope>
</reference>
<keyword evidence="1" id="KW-1133">Transmembrane helix</keyword>
<organism evidence="2 3">
    <name type="scientific">Panagrolaimus davidi</name>
    <dbReference type="NCBI Taxonomy" id="227884"/>
    <lineage>
        <taxon>Eukaryota</taxon>
        <taxon>Metazoa</taxon>
        <taxon>Ecdysozoa</taxon>
        <taxon>Nematoda</taxon>
        <taxon>Chromadorea</taxon>
        <taxon>Rhabditida</taxon>
        <taxon>Tylenchina</taxon>
        <taxon>Panagrolaimomorpha</taxon>
        <taxon>Panagrolaimoidea</taxon>
        <taxon>Panagrolaimidae</taxon>
        <taxon>Panagrolaimus</taxon>
    </lineage>
</organism>
<evidence type="ECO:0000313" key="3">
    <source>
        <dbReference type="WBParaSite" id="PDA_v2.g2151.t1"/>
    </source>
</evidence>
<keyword evidence="1" id="KW-0472">Membrane</keyword>
<proteinExistence type="predicted"/>
<evidence type="ECO:0000256" key="1">
    <source>
        <dbReference type="SAM" id="Phobius"/>
    </source>
</evidence>
<evidence type="ECO:0000313" key="2">
    <source>
        <dbReference type="Proteomes" id="UP000887578"/>
    </source>
</evidence>